<dbReference type="Gene3D" id="3.30.420.100">
    <property type="match status" value="1"/>
</dbReference>
<evidence type="ECO:0000256" key="1">
    <source>
        <dbReference type="ARBA" id="ARBA00007116"/>
    </source>
</evidence>
<dbReference type="InterPro" id="IPR005484">
    <property type="entry name" value="Ribosomal_uL18_bac/plant/anim"/>
</dbReference>
<organism evidence="8 9">
    <name type="scientific">Candidatus Saganbacteria bacterium</name>
    <dbReference type="NCBI Taxonomy" id="2575572"/>
    <lineage>
        <taxon>Bacteria</taxon>
        <taxon>Bacillati</taxon>
        <taxon>Saganbacteria</taxon>
    </lineage>
</organism>
<evidence type="ECO:0000256" key="2">
    <source>
        <dbReference type="ARBA" id="ARBA00022730"/>
    </source>
</evidence>
<dbReference type="Proteomes" id="UP000808761">
    <property type="component" value="Unassembled WGS sequence"/>
</dbReference>
<proteinExistence type="inferred from homology"/>
<evidence type="ECO:0000256" key="7">
    <source>
        <dbReference type="HAMAP-Rule" id="MF_01337"/>
    </source>
</evidence>
<keyword evidence="2 7" id="KW-0699">rRNA-binding</keyword>
<dbReference type="NCBIfam" id="TIGR00060">
    <property type="entry name" value="L18_bact"/>
    <property type="match status" value="1"/>
</dbReference>
<name>A0A9D6ULY3_UNCSA</name>
<dbReference type="AlphaFoldDB" id="A0A9D6ULY3"/>
<dbReference type="PANTHER" id="PTHR12899:SF3">
    <property type="entry name" value="LARGE RIBOSOMAL SUBUNIT PROTEIN UL18M"/>
    <property type="match status" value="1"/>
</dbReference>
<dbReference type="CDD" id="cd00432">
    <property type="entry name" value="Ribosomal_L18_L5e"/>
    <property type="match status" value="1"/>
</dbReference>
<evidence type="ECO:0000256" key="4">
    <source>
        <dbReference type="ARBA" id="ARBA00022980"/>
    </source>
</evidence>
<dbReference type="InterPro" id="IPR004389">
    <property type="entry name" value="Ribosomal_uL18_bac-type"/>
</dbReference>
<dbReference type="GO" id="GO:0003735">
    <property type="term" value="F:structural constituent of ribosome"/>
    <property type="evidence" value="ECO:0007669"/>
    <property type="project" value="InterPro"/>
</dbReference>
<accession>A0A9D6ULY3</accession>
<comment type="subunit">
    <text evidence="7">Part of the 50S ribosomal subunit; part of the 5S rRNA/L5/L18/L25 subcomplex. Contacts the 5S and 23S rRNAs.</text>
</comment>
<keyword evidence="3 7" id="KW-0694">RNA-binding</keyword>
<dbReference type="HAMAP" id="MF_01337_B">
    <property type="entry name" value="Ribosomal_uL18_B"/>
    <property type="match status" value="1"/>
</dbReference>
<evidence type="ECO:0000256" key="3">
    <source>
        <dbReference type="ARBA" id="ARBA00022884"/>
    </source>
</evidence>
<evidence type="ECO:0000256" key="5">
    <source>
        <dbReference type="ARBA" id="ARBA00023274"/>
    </source>
</evidence>
<dbReference type="GO" id="GO:0022625">
    <property type="term" value="C:cytosolic large ribosomal subunit"/>
    <property type="evidence" value="ECO:0007669"/>
    <property type="project" value="TreeGrafter"/>
</dbReference>
<dbReference type="InterPro" id="IPR057268">
    <property type="entry name" value="Ribosomal_L18"/>
</dbReference>
<evidence type="ECO:0000313" key="9">
    <source>
        <dbReference type="Proteomes" id="UP000808761"/>
    </source>
</evidence>
<dbReference type="FunFam" id="3.30.420.100:FF:000001">
    <property type="entry name" value="50S ribosomal protein L18"/>
    <property type="match status" value="1"/>
</dbReference>
<protein>
    <recommendedName>
        <fullName evidence="6 7">Large ribosomal subunit protein uL18</fullName>
    </recommendedName>
</protein>
<dbReference type="Pfam" id="PF00861">
    <property type="entry name" value="Ribosomal_L18p"/>
    <property type="match status" value="1"/>
</dbReference>
<gene>
    <name evidence="7" type="primary">rplR</name>
    <name evidence="8" type="ORF">HZB08_01215</name>
</gene>
<dbReference type="GO" id="GO:0008097">
    <property type="term" value="F:5S rRNA binding"/>
    <property type="evidence" value="ECO:0007669"/>
    <property type="project" value="TreeGrafter"/>
</dbReference>
<comment type="caution">
    <text evidence="8">The sequence shown here is derived from an EMBL/GenBank/DDBJ whole genome shotgun (WGS) entry which is preliminary data.</text>
</comment>
<reference evidence="8" key="1">
    <citation type="submission" date="2020-07" db="EMBL/GenBank/DDBJ databases">
        <title>Huge and variable diversity of episymbiotic CPR bacteria and DPANN archaea in groundwater ecosystems.</title>
        <authorList>
            <person name="He C.Y."/>
            <person name="Keren R."/>
            <person name="Whittaker M."/>
            <person name="Farag I.F."/>
            <person name="Doudna J."/>
            <person name="Cate J.H.D."/>
            <person name="Banfield J.F."/>
        </authorList>
    </citation>
    <scope>NUCLEOTIDE SEQUENCE</scope>
    <source>
        <strain evidence="8">NC_groundwater_1860_Pr3_B-0.1um_51_7</strain>
    </source>
</reference>
<dbReference type="PANTHER" id="PTHR12899">
    <property type="entry name" value="39S RIBOSOMAL PROTEIN L18, MITOCHONDRIAL"/>
    <property type="match status" value="1"/>
</dbReference>
<evidence type="ECO:0000256" key="6">
    <source>
        <dbReference type="ARBA" id="ARBA00035197"/>
    </source>
</evidence>
<dbReference type="SUPFAM" id="SSF53137">
    <property type="entry name" value="Translational machinery components"/>
    <property type="match status" value="1"/>
</dbReference>
<evidence type="ECO:0000313" key="8">
    <source>
        <dbReference type="EMBL" id="MBI5078629.1"/>
    </source>
</evidence>
<comment type="similarity">
    <text evidence="1 7">Belongs to the universal ribosomal protein uL18 family.</text>
</comment>
<keyword evidence="5 7" id="KW-0687">Ribonucleoprotein</keyword>
<dbReference type="EMBL" id="JACRKR010000061">
    <property type="protein sequence ID" value="MBI5078629.1"/>
    <property type="molecule type" value="Genomic_DNA"/>
</dbReference>
<comment type="function">
    <text evidence="7">This is one of the proteins that bind and probably mediate the attachment of the 5S RNA into the large ribosomal subunit, where it forms part of the central protuberance.</text>
</comment>
<dbReference type="GO" id="GO:0006412">
    <property type="term" value="P:translation"/>
    <property type="evidence" value="ECO:0007669"/>
    <property type="project" value="UniProtKB-UniRule"/>
</dbReference>
<keyword evidence="4 7" id="KW-0689">Ribosomal protein</keyword>
<sequence length="103" mass="11169">MKKRKIIGTSERPRLSVFASLKNISVQVIDDLTGMTLTSAGTVEKGLVKSGGNVLAARVIGRMIAERAIAKNIKKVVFDRGKFIYHGRIAALAEEARKGGLQF</sequence>